<dbReference type="EMBL" id="ASPP01024293">
    <property type="protein sequence ID" value="ETO09165.1"/>
    <property type="molecule type" value="Genomic_DNA"/>
</dbReference>
<evidence type="ECO:0000313" key="4">
    <source>
        <dbReference type="Proteomes" id="UP000023152"/>
    </source>
</evidence>
<reference evidence="3 4" key="1">
    <citation type="journal article" date="2013" name="Curr. Biol.">
        <title>The Genome of the Foraminiferan Reticulomyxa filosa.</title>
        <authorList>
            <person name="Glockner G."/>
            <person name="Hulsmann N."/>
            <person name="Schleicher M."/>
            <person name="Noegel A.A."/>
            <person name="Eichinger L."/>
            <person name="Gallinger C."/>
            <person name="Pawlowski J."/>
            <person name="Sierra R."/>
            <person name="Euteneuer U."/>
            <person name="Pillet L."/>
            <person name="Moustafa A."/>
            <person name="Platzer M."/>
            <person name="Groth M."/>
            <person name="Szafranski K."/>
            <person name="Schliwa M."/>
        </authorList>
    </citation>
    <scope>NUCLEOTIDE SEQUENCE [LARGE SCALE GENOMIC DNA]</scope>
</reference>
<dbReference type="Proteomes" id="UP000023152">
    <property type="component" value="Unassembled WGS sequence"/>
</dbReference>
<dbReference type="AlphaFoldDB" id="X6M808"/>
<feature type="coiled-coil region" evidence="1">
    <location>
        <begin position="271"/>
        <end position="305"/>
    </location>
</feature>
<keyword evidence="4" id="KW-1185">Reference proteome</keyword>
<comment type="caution">
    <text evidence="3">The sequence shown here is derived from an EMBL/GenBank/DDBJ whole genome shotgun (WGS) entry which is preliminary data.</text>
</comment>
<feature type="non-terminal residue" evidence="3">
    <location>
        <position position="342"/>
    </location>
</feature>
<accession>X6M808</accession>
<proteinExistence type="predicted"/>
<protein>
    <submittedName>
        <fullName evidence="3">Uncharacterized protein</fullName>
    </submittedName>
</protein>
<sequence>MTSEECVSPLSTATPALANIKQKSSNSSRSSFAYLHTAPNTTKTVVTVSTATPAVTTATTTTTTSNKSNRMHPSPDTDTTRHARSRMPSLSTIAVAWNNHAAIRSEKTVLEEVWECIRCVELIDPCFDKDSQLLRSYRTRLYPHLATSKPPTTTHANDDKRDQSKQEQDQHQQEQHGDQDEQDREEEKEKNIDDEVEQLCTVADWKYYMRMQIASETIDRLGGICLFVLLFHRLVGLVHLGVDDSIAHCSLDKLRQIFYSCISRRLHAQLVQNLEKETSVLSRKVKQKDRTIDKLTAAMAKYQAALRQTPSSQRYLSSSQLTTPESQQRPKIDILEDHGHEH</sequence>
<feature type="region of interest" description="Disordered" evidence="2">
    <location>
        <begin position="58"/>
        <end position="85"/>
    </location>
</feature>
<evidence type="ECO:0000256" key="2">
    <source>
        <dbReference type="SAM" id="MobiDB-lite"/>
    </source>
</evidence>
<gene>
    <name evidence="3" type="ORF">RFI_28222</name>
</gene>
<feature type="region of interest" description="Disordered" evidence="2">
    <location>
        <begin position="309"/>
        <end position="342"/>
    </location>
</feature>
<feature type="compositionally biased region" description="Polar residues" evidence="2">
    <location>
        <begin position="309"/>
        <end position="327"/>
    </location>
</feature>
<feature type="region of interest" description="Disordered" evidence="2">
    <location>
        <begin position="145"/>
        <end position="191"/>
    </location>
</feature>
<name>X6M808_RETFI</name>
<feature type="compositionally biased region" description="Basic and acidic residues" evidence="2">
    <location>
        <begin position="328"/>
        <end position="342"/>
    </location>
</feature>
<organism evidence="3 4">
    <name type="scientific">Reticulomyxa filosa</name>
    <dbReference type="NCBI Taxonomy" id="46433"/>
    <lineage>
        <taxon>Eukaryota</taxon>
        <taxon>Sar</taxon>
        <taxon>Rhizaria</taxon>
        <taxon>Retaria</taxon>
        <taxon>Foraminifera</taxon>
        <taxon>Monothalamids</taxon>
        <taxon>Reticulomyxidae</taxon>
        <taxon>Reticulomyxa</taxon>
    </lineage>
</organism>
<evidence type="ECO:0000313" key="3">
    <source>
        <dbReference type="EMBL" id="ETO09165.1"/>
    </source>
</evidence>
<evidence type="ECO:0000256" key="1">
    <source>
        <dbReference type="SAM" id="Coils"/>
    </source>
</evidence>
<keyword evidence="1" id="KW-0175">Coiled coil</keyword>
<feature type="compositionally biased region" description="Basic and acidic residues" evidence="2">
    <location>
        <begin position="156"/>
        <end position="191"/>
    </location>
</feature>
<feature type="compositionally biased region" description="Low complexity" evidence="2">
    <location>
        <begin position="58"/>
        <end position="68"/>
    </location>
</feature>